<keyword evidence="2" id="KW-1185">Reference proteome</keyword>
<dbReference type="Proteomes" id="UP000183649">
    <property type="component" value="Unassembled WGS sequence"/>
</dbReference>
<dbReference type="STRING" id="339866.GCA_001418255_01527"/>
<dbReference type="Gene3D" id="1.20.120.30">
    <property type="entry name" value="Aspartate receptor, ligand-binding domain"/>
    <property type="match status" value="1"/>
</dbReference>
<organism evidence="1 2">
    <name type="scientific">Thiomonas bhubaneswarensis</name>
    <dbReference type="NCBI Taxonomy" id="339866"/>
    <lineage>
        <taxon>Bacteria</taxon>
        <taxon>Pseudomonadati</taxon>
        <taxon>Pseudomonadota</taxon>
        <taxon>Betaproteobacteria</taxon>
        <taxon>Burkholderiales</taxon>
        <taxon>Thiomonas</taxon>
    </lineage>
</organism>
<evidence type="ECO:0000313" key="1">
    <source>
        <dbReference type="EMBL" id="CUA96908.1"/>
    </source>
</evidence>
<evidence type="ECO:0000313" key="2">
    <source>
        <dbReference type="Proteomes" id="UP000183649"/>
    </source>
</evidence>
<accession>A0A0K6I1H0</accession>
<name>A0A0K6I1H0_9BURK</name>
<proteinExistence type="predicted"/>
<sequence length="83" mass="9548">MWLYERKAQNPILSKDANALFTRLLEEHAQFHLAAAQVARMALEGQRQEALTQLQGGEYARISNRVIATLGELYLKRREFGMD</sequence>
<dbReference type="EMBL" id="CYHF01000005">
    <property type="protein sequence ID" value="CUA96908.1"/>
    <property type="molecule type" value="Genomic_DNA"/>
</dbReference>
<protein>
    <submittedName>
        <fullName evidence="1">Uncharacterized protein</fullName>
    </submittedName>
</protein>
<dbReference type="AlphaFoldDB" id="A0A0K6I1H0"/>
<reference evidence="2" key="1">
    <citation type="submission" date="2015-08" db="EMBL/GenBank/DDBJ databases">
        <authorList>
            <person name="Varghese N."/>
        </authorList>
    </citation>
    <scope>NUCLEOTIDE SEQUENCE [LARGE SCALE GENOMIC DNA]</scope>
    <source>
        <strain evidence="2">DSM 18181</strain>
    </source>
</reference>
<gene>
    <name evidence="1" type="ORF">Ga0061069_10521</name>
</gene>